<feature type="region of interest" description="Disordered" evidence="1">
    <location>
        <begin position="97"/>
        <end position="162"/>
    </location>
</feature>
<dbReference type="Proteomes" id="UP000823388">
    <property type="component" value="Chromosome 6N"/>
</dbReference>
<reference evidence="2" key="1">
    <citation type="submission" date="2020-05" db="EMBL/GenBank/DDBJ databases">
        <title>WGS assembly of Panicum virgatum.</title>
        <authorList>
            <person name="Lovell J.T."/>
            <person name="Jenkins J."/>
            <person name="Shu S."/>
            <person name="Juenger T.E."/>
            <person name="Schmutz J."/>
        </authorList>
    </citation>
    <scope>NUCLEOTIDE SEQUENCE</scope>
    <source>
        <strain evidence="2">AP13</strain>
    </source>
</reference>
<feature type="region of interest" description="Disordered" evidence="1">
    <location>
        <begin position="1"/>
        <end position="79"/>
    </location>
</feature>
<evidence type="ECO:0000256" key="1">
    <source>
        <dbReference type="SAM" id="MobiDB-lite"/>
    </source>
</evidence>
<evidence type="ECO:0000313" key="3">
    <source>
        <dbReference type="Proteomes" id="UP000823388"/>
    </source>
</evidence>
<dbReference type="AlphaFoldDB" id="A0A8T0R1D6"/>
<accession>A0A8T0R1D6</accession>
<proteinExistence type="predicted"/>
<feature type="compositionally biased region" description="Low complexity" evidence="1">
    <location>
        <begin position="99"/>
        <end position="114"/>
    </location>
</feature>
<organism evidence="2 3">
    <name type="scientific">Panicum virgatum</name>
    <name type="common">Blackwell switchgrass</name>
    <dbReference type="NCBI Taxonomy" id="38727"/>
    <lineage>
        <taxon>Eukaryota</taxon>
        <taxon>Viridiplantae</taxon>
        <taxon>Streptophyta</taxon>
        <taxon>Embryophyta</taxon>
        <taxon>Tracheophyta</taxon>
        <taxon>Spermatophyta</taxon>
        <taxon>Magnoliopsida</taxon>
        <taxon>Liliopsida</taxon>
        <taxon>Poales</taxon>
        <taxon>Poaceae</taxon>
        <taxon>PACMAD clade</taxon>
        <taxon>Panicoideae</taxon>
        <taxon>Panicodae</taxon>
        <taxon>Paniceae</taxon>
        <taxon>Panicinae</taxon>
        <taxon>Panicum</taxon>
        <taxon>Panicum sect. Hiantes</taxon>
    </lineage>
</organism>
<protein>
    <submittedName>
        <fullName evidence="2">Uncharacterized protein</fullName>
    </submittedName>
</protein>
<dbReference type="EMBL" id="CM029048">
    <property type="protein sequence ID" value="KAG2579116.1"/>
    <property type="molecule type" value="Genomic_DNA"/>
</dbReference>
<evidence type="ECO:0000313" key="2">
    <source>
        <dbReference type="EMBL" id="KAG2579116.1"/>
    </source>
</evidence>
<feature type="compositionally biased region" description="Basic and acidic residues" evidence="1">
    <location>
        <begin position="61"/>
        <end position="77"/>
    </location>
</feature>
<gene>
    <name evidence="2" type="ORF">PVAP13_6NG237700</name>
</gene>
<comment type="caution">
    <text evidence="2">The sequence shown here is derived from an EMBL/GenBank/DDBJ whole genome shotgun (WGS) entry which is preliminary data.</text>
</comment>
<name>A0A8T0R1D6_PANVG</name>
<feature type="compositionally biased region" description="Polar residues" evidence="1">
    <location>
        <begin position="141"/>
        <end position="150"/>
    </location>
</feature>
<sequence>MCGASGGHRFQSQQKVRGADGDGRGNGVLGAPALTRQPIQVPESPATLDRPTQRPNQPGREGTHEKTPAQPLRDRHGNWHLASGKCNLVSQSVSHLSLRAAAAQRRSGAADGGESAAGGPGEGERRAAPRRAGHSWPWVRGSSSAPSHTSPARRGVSPPATGPIAACGLRIGRSPPGAVVIVSPVSRLVCDV</sequence>
<keyword evidence="3" id="KW-1185">Reference proteome</keyword>